<keyword evidence="2" id="KW-0964">Secreted</keyword>
<dbReference type="AlphaFoldDB" id="A0AAE0RAL2"/>
<evidence type="ECO:0000256" key="10">
    <source>
        <dbReference type="ARBA" id="ARBA00022918"/>
    </source>
</evidence>
<evidence type="ECO:0000256" key="3">
    <source>
        <dbReference type="ARBA" id="ARBA00022530"/>
    </source>
</evidence>
<dbReference type="GO" id="GO:0004519">
    <property type="term" value="F:endonuclease activity"/>
    <property type="evidence" value="ECO:0007669"/>
    <property type="project" value="UniProtKB-KW"/>
</dbReference>
<dbReference type="Gene3D" id="3.10.20.370">
    <property type="match status" value="1"/>
</dbReference>
<feature type="chain" id="PRO_5042081986" description="C1q domain-containing protein" evidence="13">
    <location>
        <begin position="23"/>
        <end position="690"/>
    </location>
</feature>
<dbReference type="PROSITE" id="PS50871">
    <property type="entry name" value="C1Q"/>
    <property type="match status" value="1"/>
</dbReference>
<dbReference type="InterPro" id="IPR001073">
    <property type="entry name" value="C1q_dom"/>
</dbReference>
<dbReference type="Pfam" id="PF13358">
    <property type="entry name" value="DDE_3"/>
    <property type="match status" value="2"/>
</dbReference>
<feature type="non-terminal residue" evidence="15">
    <location>
        <position position="1"/>
    </location>
</feature>
<evidence type="ECO:0000256" key="11">
    <source>
        <dbReference type="ARBA" id="ARBA00023119"/>
    </source>
</evidence>
<dbReference type="Pfam" id="PF00386">
    <property type="entry name" value="C1q"/>
    <property type="match status" value="1"/>
</dbReference>
<protein>
    <recommendedName>
        <fullName evidence="14">C1q domain-containing protein</fullName>
    </recommendedName>
</protein>
<dbReference type="GO" id="GO:0005581">
    <property type="term" value="C:collagen trimer"/>
    <property type="evidence" value="ECO:0007669"/>
    <property type="project" value="UniProtKB-KW"/>
</dbReference>
<keyword evidence="8" id="KW-0255">Endonuclease</keyword>
<comment type="caution">
    <text evidence="15">The sequence shown here is derived from an EMBL/GenBank/DDBJ whole genome shotgun (WGS) entry which is preliminary data.</text>
</comment>
<keyword evidence="4" id="KW-0808">Transferase</keyword>
<dbReference type="InterPro" id="IPR008983">
    <property type="entry name" value="Tumour_necrosis_fac-like_dom"/>
</dbReference>
<dbReference type="CDD" id="cd09274">
    <property type="entry name" value="RNase_HI_RT_Ty3"/>
    <property type="match status" value="1"/>
</dbReference>
<evidence type="ECO:0000313" key="16">
    <source>
        <dbReference type="Proteomes" id="UP001274896"/>
    </source>
</evidence>
<evidence type="ECO:0000256" key="8">
    <source>
        <dbReference type="ARBA" id="ARBA00022759"/>
    </source>
</evidence>
<dbReference type="InterPro" id="IPR036397">
    <property type="entry name" value="RNaseH_sf"/>
</dbReference>
<keyword evidence="7 13" id="KW-0732">Signal</keyword>
<keyword evidence="11" id="KW-0176">Collagen</keyword>
<evidence type="ECO:0000256" key="1">
    <source>
        <dbReference type="ARBA" id="ARBA00004498"/>
    </source>
</evidence>
<keyword evidence="6" id="KW-0540">Nuclease</keyword>
<dbReference type="GO" id="GO:0016787">
    <property type="term" value="F:hydrolase activity"/>
    <property type="evidence" value="ECO:0007669"/>
    <property type="project" value="UniProtKB-KW"/>
</dbReference>
<dbReference type="EMBL" id="JAUCMX010000005">
    <property type="protein sequence ID" value="KAK3546538.1"/>
    <property type="molecule type" value="Genomic_DNA"/>
</dbReference>
<evidence type="ECO:0000259" key="14">
    <source>
        <dbReference type="PROSITE" id="PS50871"/>
    </source>
</evidence>
<evidence type="ECO:0000313" key="15">
    <source>
        <dbReference type="EMBL" id="KAK3546538.1"/>
    </source>
</evidence>
<evidence type="ECO:0000256" key="13">
    <source>
        <dbReference type="SAM" id="SignalP"/>
    </source>
</evidence>
<evidence type="ECO:0000256" key="6">
    <source>
        <dbReference type="ARBA" id="ARBA00022722"/>
    </source>
</evidence>
<keyword evidence="9" id="KW-0378">Hydrolase</keyword>
<evidence type="ECO:0000256" key="5">
    <source>
        <dbReference type="ARBA" id="ARBA00022695"/>
    </source>
</evidence>
<dbReference type="InterPro" id="IPR050392">
    <property type="entry name" value="Collagen/C1q_domain"/>
</dbReference>
<proteinExistence type="predicted"/>
<feature type="signal peptide" evidence="13">
    <location>
        <begin position="1"/>
        <end position="22"/>
    </location>
</feature>
<dbReference type="PANTHER" id="PTHR15427">
    <property type="entry name" value="EMILIN ELASTIN MICROFIBRIL INTERFACE-LOCATED PROTEIN ELASTIN MICROFIBRIL INTERFACER"/>
    <property type="match status" value="1"/>
</dbReference>
<evidence type="ECO:0000256" key="2">
    <source>
        <dbReference type="ARBA" id="ARBA00022525"/>
    </source>
</evidence>
<keyword evidence="5" id="KW-0548">Nucleotidyltransferase</keyword>
<feature type="region of interest" description="Disordered" evidence="12">
    <location>
        <begin position="34"/>
        <end position="92"/>
    </location>
</feature>
<organism evidence="15 16">
    <name type="scientific">Hemibagrus guttatus</name>
    <dbReference type="NCBI Taxonomy" id="175788"/>
    <lineage>
        <taxon>Eukaryota</taxon>
        <taxon>Metazoa</taxon>
        <taxon>Chordata</taxon>
        <taxon>Craniata</taxon>
        <taxon>Vertebrata</taxon>
        <taxon>Euteleostomi</taxon>
        <taxon>Actinopterygii</taxon>
        <taxon>Neopterygii</taxon>
        <taxon>Teleostei</taxon>
        <taxon>Ostariophysi</taxon>
        <taxon>Siluriformes</taxon>
        <taxon>Bagridae</taxon>
        <taxon>Hemibagrus</taxon>
    </lineage>
</organism>
<dbReference type="InterPro" id="IPR038717">
    <property type="entry name" value="Tc1-like_DDE_dom"/>
</dbReference>
<feature type="domain" description="C1q" evidence="14">
    <location>
        <begin position="557"/>
        <end position="690"/>
    </location>
</feature>
<comment type="subcellular location">
    <subcellularLocation>
        <location evidence="1">Secreted</location>
        <location evidence="1">Extracellular space</location>
        <location evidence="1">Extracellular matrix</location>
    </subcellularLocation>
</comment>
<dbReference type="Pfam" id="PF01391">
    <property type="entry name" value="Collagen"/>
    <property type="match status" value="1"/>
</dbReference>
<sequence length="690" mass="76325">MALLRALWFTALLLQPFGFLLSAGSETVSCPALAGVPGSPGHNGHPGRDGRDGNPGPKGDKGEQGLSVQGPPGKTGPSGPIGPAGPQGQKGEPEIKTKVAFSATLYTTGSRNIGPYTKRVTLVYETALTNIGNAYDPKTGRFIAVADSTNNCGIICIFNEDVGVMPWNTVMGEQGVEQWAQHTALCQTPNSTMAKTKELSKDTRNKIVDLHQAGKTESAIARALKMKRGWVFQHDNDPKHTARATKEWLRKKHFKVLEWPSQSPDLNPIENLWRELKIRVAQRQPQNITALEEICMEEWAKLPATELKELFTSASILTLPDPTRQFIVEVDASNLGVGVVLSQHNPRGNRLHPCAFFSHRLTPVEQNYSAGERELLGIKLALEEWHHWLEGAELPFIVWTDHKNLEYLQTAKSLNPRQACWVLFFGRFRFALSYLPGAKNGKPVALSCQFTAMDEGPTVEPLRSQVLQWCHNSRLFCHPRTTSTMAVSCFDHVHPFMETLFPDGCGLFQQDNAPCHKAEMVQEWFDDHNNQFEELTPPPNSPDLNPIQHLWDVLDKQVRSMEAITSQLTGLKGSAANILVSDPTAHLQGSSGVHASMGIFTAPVKGVYYFTFVLFNPNNLPTGVALMKNTESIVLATDNEPGADTEDTATNSVSLLLEEGDQVYMELMENRKVYTDGNKRNTFSGHLLFT</sequence>
<dbReference type="InterPro" id="IPR043502">
    <property type="entry name" value="DNA/RNA_pol_sf"/>
</dbReference>
<keyword evidence="3" id="KW-0272">Extracellular matrix</keyword>
<gene>
    <name evidence="15" type="ORF">QTP70_026521</name>
</gene>
<evidence type="ECO:0000256" key="4">
    <source>
        <dbReference type="ARBA" id="ARBA00022679"/>
    </source>
</evidence>
<dbReference type="Gene3D" id="3.30.420.10">
    <property type="entry name" value="Ribonuclease H-like superfamily/Ribonuclease H"/>
    <property type="match status" value="2"/>
</dbReference>
<dbReference type="InterPro" id="IPR041373">
    <property type="entry name" value="RT_RNaseH"/>
</dbReference>
<dbReference type="SUPFAM" id="SSF49842">
    <property type="entry name" value="TNF-like"/>
    <property type="match status" value="2"/>
</dbReference>
<dbReference type="SMART" id="SM00110">
    <property type="entry name" value="C1Q"/>
    <property type="match status" value="1"/>
</dbReference>
<evidence type="ECO:0000256" key="7">
    <source>
        <dbReference type="ARBA" id="ARBA00022729"/>
    </source>
</evidence>
<feature type="compositionally biased region" description="Basic and acidic residues" evidence="12">
    <location>
        <begin position="46"/>
        <end position="63"/>
    </location>
</feature>
<dbReference type="Proteomes" id="UP001274896">
    <property type="component" value="Unassembled WGS sequence"/>
</dbReference>
<name>A0AAE0RAL2_9TELE</name>
<evidence type="ECO:0000256" key="12">
    <source>
        <dbReference type="SAM" id="MobiDB-lite"/>
    </source>
</evidence>
<reference evidence="15" key="1">
    <citation type="submission" date="2023-06" db="EMBL/GenBank/DDBJ databases">
        <title>Male Hemibagrus guttatus genome.</title>
        <authorList>
            <person name="Bian C."/>
        </authorList>
    </citation>
    <scope>NUCLEOTIDE SEQUENCE</scope>
    <source>
        <strain evidence="15">Male_cb2023</strain>
        <tissue evidence="15">Muscle</tissue>
    </source>
</reference>
<dbReference type="GO" id="GO:0003964">
    <property type="term" value="F:RNA-directed DNA polymerase activity"/>
    <property type="evidence" value="ECO:0007669"/>
    <property type="project" value="UniProtKB-KW"/>
</dbReference>
<keyword evidence="16" id="KW-1185">Reference proteome</keyword>
<dbReference type="Pfam" id="PF17917">
    <property type="entry name" value="RT_RNaseH"/>
    <property type="match status" value="1"/>
</dbReference>
<dbReference type="GO" id="GO:0003676">
    <property type="term" value="F:nucleic acid binding"/>
    <property type="evidence" value="ECO:0007669"/>
    <property type="project" value="InterPro"/>
</dbReference>
<dbReference type="SUPFAM" id="SSF56672">
    <property type="entry name" value="DNA/RNA polymerases"/>
    <property type="match status" value="1"/>
</dbReference>
<evidence type="ECO:0000256" key="9">
    <source>
        <dbReference type="ARBA" id="ARBA00022801"/>
    </source>
</evidence>
<keyword evidence="10" id="KW-0695">RNA-directed DNA polymerase</keyword>
<dbReference type="PANTHER" id="PTHR15427:SF52">
    <property type="entry name" value="C1Q DOMAIN-CONTAINING PROTEIN"/>
    <property type="match status" value="1"/>
</dbReference>
<dbReference type="InterPro" id="IPR008160">
    <property type="entry name" value="Collagen"/>
</dbReference>
<dbReference type="Gene3D" id="2.60.120.40">
    <property type="match status" value="2"/>
</dbReference>
<accession>A0AAE0RAL2</accession>